<dbReference type="EMBL" id="JBHMDM010000007">
    <property type="protein sequence ID" value="MFB9378637.1"/>
    <property type="molecule type" value="Genomic_DNA"/>
</dbReference>
<dbReference type="InterPro" id="IPR043129">
    <property type="entry name" value="ATPase_NBD"/>
</dbReference>
<comment type="similarity">
    <text evidence="1">Belongs to the ROK (NagC/XylR) family.</text>
</comment>
<dbReference type="InterPro" id="IPR000600">
    <property type="entry name" value="ROK"/>
</dbReference>
<proteinExistence type="inferred from homology"/>
<sequence>MSTPRSEEVTGTGRDVAVELLRHGPLSRTHLARRLGLSAGSLTRLSKPLVGAGVVVEGRTVTDPGTRRPMRPLDLATDRHHFLGVNIAAESVTAVVTDLRTTVGGRLQVATEDPSPEWIVATVAELVEQLSAGTTAQGLGVSIGGYMDPGGVVRFARFLGWERPLPLGPRLSAATGLPVVLSNDLAALTRAEHWFGAGRGQGDFAVITIGAGVGYGLVLHDQLVENSDTAHQLLGHHRLAFGGPRCVEGHQGCATALLTQHAMAAAATVGLGRTVEWEELLQLARADDPVAGRVVEEAAAHLGHLAADVANFTGVRRILLTGESIEVANLGRDALFAALREHRDPNSKLPEVVVQPHDRAIWARGAAGVAVQQWVEGSAWLGAPA</sequence>
<gene>
    <name evidence="2" type="ORF">ACFFVI_16865</name>
</gene>
<evidence type="ECO:0000313" key="2">
    <source>
        <dbReference type="EMBL" id="MFB9378637.1"/>
    </source>
</evidence>
<evidence type="ECO:0000313" key="3">
    <source>
        <dbReference type="Proteomes" id="UP001589748"/>
    </source>
</evidence>
<reference evidence="2 3" key="1">
    <citation type="submission" date="2024-09" db="EMBL/GenBank/DDBJ databases">
        <authorList>
            <person name="Sun Q."/>
            <person name="Mori K."/>
        </authorList>
    </citation>
    <scope>NUCLEOTIDE SEQUENCE [LARGE SCALE GENOMIC DNA]</scope>
    <source>
        <strain evidence="2 3">TISTR 1856</strain>
    </source>
</reference>
<dbReference type="Pfam" id="PF00480">
    <property type="entry name" value="ROK"/>
    <property type="match status" value="1"/>
</dbReference>
<dbReference type="PANTHER" id="PTHR18964">
    <property type="entry name" value="ROK (REPRESSOR, ORF, KINASE) FAMILY"/>
    <property type="match status" value="1"/>
</dbReference>
<accession>A0ABV5LX17</accession>
<dbReference type="Gene3D" id="1.10.10.10">
    <property type="entry name" value="Winged helix-like DNA-binding domain superfamily/Winged helix DNA-binding domain"/>
    <property type="match status" value="1"/>
</dbReference>
<dbReference type="InterPro" id="IPR036388">
    <property type="entry name" value="WH-like_DNA-bd_sf"/>
</dbReference>
<dbReference type="Gene3D" id="3.30.420.40">
    <property type="match status" value="2"/>
</dbReference>
<dbReference type="Proteomes" id="UP001589748">
    <property type="component" value="Unassembled WGS sequence"/>
</dbReference>
<dbReference type="SUPFAM" id="SSF53067">
    <property type="entry name" value="Actin-like ATPase domain"/>
    <property type="match status" value="1"/>
</dbReference>
<organism evidence="2 3">
    <name type="scientific">Kineococcus gynurae</name>
    <dbReference type="NCBI Taxonomy" id="452979"/>
    <lineage>
        <taxon>Bacteria</taxon>
        <taxon>Bacillati</taxon>
        <taxon>Actinomycetota</taxon>
        <taxon>Actinomycetes</taxon>
        <taxon>Kineosporiales</taxon>
        <taxon>Kineosporiaceae</taxon>
        <taxon>Kineococcus</taxon>
    </lineage>
</organism>
<name>A0ABV5LX17_9ACTN</name>
<protein>
    <submittedName>
        <fullName evidence="2">ROK family protein</fullName>
    </submittedName>
</protein>
<dbReference type="PANTHER" id="PTHR18964:SF149">
    <property type="entry name" value="BIFUNCTIONAL UDP-N-ACETYLGLUCOSAMINE 2-EPIMERASE_N-ACETYLMANNOSAMINE KINASE"/>
    <property type="match status" value="1"/>
</dbReference>
<comment type="caution">
    <text evidence="2">The sequence shown here is derived from an EMBL/GenBank/DDBJ whole genome shotgun (WGS) entry which is preliminary data.</text>
</comment>
<dbReference type="InterPro" id="IPR036390">
    <property type="entry name" value="WH_DNA-bd_sf"/>
</dbReference>
<keyword evidence="3" id="KW-1185">Reference proteome</keyword>
<dbReference type="SUPFAM" id="SSF46785">
    <property type="entry name" value="Winged helix' DNA-binding domain"/>
    <property type="match status" value="1"/>
</dbReference>
<dbReference type="RefSeq" id="WP_380136668.1">
    <property type="nucleotide sequence ID" value="NZ_JBHLUI010000008.1"/>
</dbReference>
<evidence type="ECO:0000256" key="1">
    <source>
        <dbReference type="ARBA" id="ARBA00006479"/>
    </source>
</evidence>